<sequence length="147" mass="16557">MRPGFLLSVCYVDPTGDGPTTGYEAQVDLERIPTHRSHEFSFVAGVWLFRLHRATELLRLLCHWVLKWAPHGTPAFPSSSGGWKETGDPVPPIATNARASFNCPYNKTRPSLRTPTFLGFLLSVVVRERGQRRKGSSISLLRRERLV</sequence>
<evidence type="ECO:0000313" key="2">
    <source>
        <dbReference type="Proteomes" id="UP001055439"/>
    </source>
</evidence>
<dbReference type="EMBL" id="CP097506">
    <property type="protein sequence ID" value="URD97782.1"/>
    <property type="molecule type" value="Genomic_DNA"/>
</dbReference>
<gene>
    <name evidence="1" type="ORF">MUK42_36357</name>
</gene>
<dbReference type="Proteomes" id="UP001055439">
    <property type="component" value="Chromosome 4"/>
</dbReference>
<dbReference type="AlphaFoldDB" id="A0A9E7FPN1"/>
<reference evidence="1" key="1">
    <citation type="submission" date="2022-05" db="EMBL/GenBank/DDBJ databases">
        <title>The Musa troglodytarum L. genome provides insights into the mechanism of non-climacteric behaviour and enrichment of carotenoids.</title>
        <authorList>
            <person name="Wang J."/>
        </authorList>
    </citation>
    <scope>NUCLEOTIDE SEQUENCE</scope>
    <source>
        <tissue evidence="1">Leaf</tissue>
    </source>
</reference>
<keyword evidence="2" id="KW-1185">Reference proteome</keyword>
<proteinExistence type="predicted"/>
<organism evidence="1 2">
    <name type="scientific">Musa troglodytarum</name>
    <name type="common">fe'i banana</name>
    <dbReference type="NCBI Taxonomy" id="320322"/>
    <lineage>
        <taxon>Eukaryota</taxon>
        <taxon>Viridiplantae</taxon>
        <taxon>Streptophyta</taxon>
        <taxon>Embryophyta</taxon>
        <taxon>Tracheophyta</taxon>
        <taxon>Spermatophyta</taxon>
        <taxon>Magnoliopsida</taxon>
        <taxon>Liliopsida</taxon>
        <taxon>Zingiberales</taxon>
        <taxon>Musaceae</taxon>
        <taxon>Musa</taxon>
    </lineage>
</organism>
<evidence type="ECO:0000313" key="1">
    <source>
        <dbReference type="EMBL" id="URD97782.1"/>
    </source>
</evidence>
<protein>
    <submittedName>
        <fullName evidence="1">Uncharacterized protein</fullName>
    </submittedName>
</protein>
<accession>A0A9E7FPN1</accession>
<name>A0A9E7FPN1_9LILI</name>